<accession>A0A2H3TSD5</accession>
<feature type="compositionally biased region" description="Low complexity" evidence="1">
    <location>
        <begin position="375"/>
        <end position="387"/>
    </location>
</feature>
<dbReference type="VEuPathDB" id="FungiDB:FOZG_17138"/>
<feature type="compositionally biased region" description="Polar residues" evidence="1">
    <location>
        <begin position="74"/>
        <end position="85"/>
    </location>
</feature>
<name>A0A2H3TSD5_FUSOX</name>
<evidence type="ECO:0000313" key="2">
    <source>
        <dbReference type="EMBL" id="SCO87710.1"/>
    </source>
</evidence>
<protein>
    <recommendedName>
        <fullName evidence="4">Myb-like domain-containing protein</fullName>
    </recommendedName>
</protein>
<feature type="region of interest" description="Disordered" evidence="1">
    <location>
        <begin position="122"/>
        <end position="142"/>
    </location>
</feature>
<dbReference type="VEuPathDB" id="FungiDB:FOMG_15999"/>
<reference evidence="3" key="1">
    <citation type="submission" date="2016-09" db="EMBL/GenBank/DDBJ databases">
        <authorList>
            <person name="Guldener U."/>
        </authorList>
    </citation>
    <scope>NUCLEOTIDE SEQUENCE [LARGE SCALE GENOMIC DNA]</scope>
    <source>
        <strain evidence="3">V64-1</strain>
    </source>
</reference>
<dbReference type="VEuPathDB" id="FungiDB:FOC4_g10000204"/>
<feature type="compositionally biased region" description="Polar residues" evidence="1">
    <location>
        <begin position="395"/>
        <end position="419"/>
    </location>
</feature>
<dbReference type="VEuPathDB" id="FungiDB:FOIG_16514"/>
<dbReference type="VEuPathDB" id="FungiDB:HZS61_002574"/>
<feature type="region of interest" description="Disordered" evidence="1">
    <location>
        <begin position="60"/>
        <end position="90"/>
    </location>
</feature>
<gene>
    <name evidence="2" type="ORF">FRV6_11837</name>
</gene>
<dbReference type="VEuPathDB" id="FungiDB:FOMG_15998"/>
<feature type="compositionally biased region" description="Polar residues" evidence="1">
    <location>
        <begin position="268"/>
        <end position="283"/>
    </location>
</feature>
<dbReference type="Proteomes" id="UP000219369">
    <property type="component" value="Unassembled WGS sequence"/>
</dbReference>
<dbReference type="AlphaFoldDB" id="A0A2H3TSD5"/>
<feature type="region of interest" description="Disordered" evidence="1">
    <location>
        <begin position="457"/>
        <end position="558"/>
    </location>
</feature>
<feature type="compositionally biased region" description="Low complexity" evidence="1">
    <location>
        <begin position="284"/>
        <end position="298"/>
    </location>
</feature>
<feature type="compositionally biased region" description="Polar residues" evidence="1">
    <location>
        <begin position="204"/>
        <end position="224"/>
    </location>
</feature>
<feature type="compositionally biased region" description="Acidic residues" evidence="1">
    <location>
        <begin position="61"/>
        <end position="71"/>
    </location>
</feature>
<feature type="region of interest" description="Disordered" evidence="1">
    <location>
        <begin position="160"/>
        <end position="224"/>
    </location>
</feature>
<sequence length="610" mass="65894">MGSCKRLGLVWPHASSIIDSELLQRFTPPASQPDTASLYNKEAYLACGRSRDTAICIPSDVESDTEDEDDASQLGGSQSYATRTSPPDYLDLTATEHGATESEAAIGVDIVSAVSLTQAEAAPAWPDEPNVSHLADAEPSQQSSCEINHLLIGDMSASLDVNLATPPTSPESQPYPDGQQLRPAPASQQSKMMSDAVHDHDACHSSQGHPDSPSTGTHSPQTVSPVEMVDTSIQESEIAVGNSCNDAIPEACTPSPARHPPEPHQGQGLDNASWTSNFVQSDTTEAGSGSEAEVSSTSPSPPRFRRKSLQMDKGMQPEDGDAGREGPGSQDGLDGQESQHREQNSPPLPGGAGSSSEDDDFDDDHQGHKRRKVSKSPSCAATSSLSSRQRGPVTQAAQLLSGTQTSGHDIDSPTPSQGTPALPRAEPFAQFEEWPLRGAVLKRITEGSKTTFQLQFEWDPVSCQPHAGRSVSHLKKRKRLPGTLRSASKSSSGRWPPEGNNISSTPDTIHVAEDGVGDGSSDDNLSTSSNFEDNSDSDSDKEPRHQTFQRKKTQRRRWTTKDEVLLRQLKHDMLSDCEIATRLKRTESGVKQHWDIMEKARRYREKTKDV</sequence>
<evidence type="ECO:0008006" key="4">
    <source>
        <dbReference type="Google" id="ProtNLM"/>
    </source>
</evidence>
<proteinExistence type="predicted"/>
<evidence type="ECO:0000256" key="1">
    <source>
        <dbReference type="SAM" id="MobiDB-lite"/>
    </source>
</evidence>
<dbReference type="EMBL" id="FMJY01000007">
    <property type="protein sequence ID" value="SCO87710.1"/>
    <property type="molecule type" value="Genomic_DNA"/>
</dbReference>
<evidence type="ECO:0000313" key="3">
    <source>
        <dbReference type="Proteomes" id="UP000219369"/>
    </source>
</evidence>
<feature type="region of interest" description="Disordered" evidence="1">
    <location>
        <begin position="245"/>
        <end position="432"/>
    </location>
</feature>
<dbReference type="OrthoDB" id="5153959at2759"/>
<feature type="compositionally biased region" description="Basic residues" evidence="1">
    <location>
        <begin position="547"/>
        <end position="558"/>
    </location>
</feature>
<organism evidence="2 3">
    <name type="scientific">Fusarium oxysporum</name>
    <name type="common">Fusarium vascular wilt</name>
    <dbReference type="NCBI Taxonomy" id="5507"/>
    <lineage>
        <taxon>Eukaryota</taxon>
        <taxon>Fungi</taxon>
        <taxon>Dikarya</taxon>
        <taxon>Ascomycota</taxon>
        <taxon>Pezizomycotina</taxon>
        <taxon>Sordariomycetes</taxon>
        <taxon>Hypocreomycetidae</taxon>
        <taxon>Hypocreales</taxon>
        <taxon>Nectriaceae</taxon>
        <taxon>Fusarium</taxon>
        <taxon>Fusarium oxysporum species complex</taxon>
    </lineage>
</organism>